<keyword evidence="4" id="KW-1185">Reference proteome</keyword>
<feature type="signal peptide" evidence="2">
    <location>
        <begin position="1"/>
        <end position="22"/>
    </location>
</feature>
<evidence type="ECO:0000313" key="5">
    <source>
        <dbReference type="WBParaSite" id="SRAE_2000014500.1"/>
    </source>
</evidence>
<reference evidence="3 4" key="1">
    <citation type="submission" date="2014-09" db="EMBL/GenBank/DDBJ databases">
        <authorList>
            <person name="Martin A.A."/>
        </authorList>
    </citation>
    <scope>NUCLEOTIDE SEQUENCE</scope>
    <source>
        <strain evidence="4">ED321</strain>
        <strain evidence="3">ED321 Heterogonic</strain>
    </source>
</reference>
<accession>A0A090LD60</accession>
<keyword evidence="1" id="KW-0472">Membrane</keyword>
<protein>
    <submittedName>
        <fullName evidence="3 5">Uncharacterized protein</fullName>
    </submittedName>
</protein>
<evidence type="ECO:0000313" key="6">
    <source>
        <dbReference type="WormBase" id="SRAE_2000014500"/>
    </source>
</evidence>
<keyword evidence="2" id="KW-0732">Signal</keyword>
<reference evidence="5" key="2">
    <citation type="submission" date="2020-12" db="UniProtKB">
        <authorList>
            <consortium name="WormBaseParasite"/>
        </authorList>
    </citation>
    <scope>IDENTIFICATION</scope>
</reference>
<keyword evidence="1" id="KW-0812">Transmembrane</keyword>
<feature type="transmembrane region" description="Helical" evidence="1">
    <location>
        <begin position="178"/>
        <end position="203"/>
    </location>
</feature>
<dbReference type="CTD" id="36377829"/>
<dbReference type="EMBL" id="LN609529">
    <property type="protein sequence ID" value="CEF65465.1"/>
    <property type="molecule type" value="Genomic_DNA"/>
</dbReference>
<feature type="chain" id="PRO_5015030701" evidence="2">
    <location>
        <begin position="23"/>
        <end position="297"/>
    </location>
</feature>
<name>A0A090LD60_STRRB</name>
<dbReference type="AlphaFoldDB" id="A0A090LD60"/>
<dbReference type="WBParaSite" id="SRAE_2000014500.1">
    <property type="protein sequence ID" value="SRAE_2000014500.1"/>
    <property type="gene ID" value="WBGene00260335"/>
</dbReference>
<dbReference type="GeneID" id="36377829"/>
<evidence type="ECO:0000313" key="3">
    <source>
        <dbReference type="EMBL" id="CEF65465.1"/>
    </source>
</evidence>
<evidence type="ECO:0000313" key="4">
    <source>
        <dbReference type="Proteomes" id="UP000035682"/>
    </source>
</evidence>
<dbReference type="Proteomes" id="UP000035682">
    <property type="component" value="Unplaced"/>
</dbReference>
<dbReference type="WormBase" id="SRAE_2000014500">
    <property type="protein sequence ID" value="SRP02971"/>
    <property type="gene ID" value="WBGene00260335"/>
</dbReference>
<proteinExistence type="predicted"/>
<organism evidence="3">
    <name type="scientific">Strongyloides ratti</name>
    <name type="common">Parasitic roundworm</name>
    <dbReference type="NCBI Taxonomy" id="34506"/>
    <lineage>
        <taxon>Eukaryota</taxon>
        <taxon>Metazoa</taxon>
        <taxon>Ecdysozoa</taxon>
        <taxon>Nematoda</taxon>
        <taxon>Chromadorea</taxon>
        <taxon>Rhabditida</taxon>
        <taxon>Tylenchina</taxon>
        <taxon>Panagrolaimomorpha</taxon>
        <taxon>Strongyloidoidea</taxon>
        <taxon>Strongyloididae</taxon>
        <taxon>Strongyloides</taxon>
    </lineage>
</organism>
<keyword evidence="1" id="KW-1133">Transmembrane helix</keyword>
<dbReference type="RefSeq" id="XP_024504665.1">
    <property type="nucleotide sequence ID" value="XM_024650938.1"/>
</dbReference>
<sequence length="297" mass="34259">MGILKKYFIIFLLNCILNVSISSENKLNNTYFFDLYNIYVLEHSSKDLWTCNDKVTIFIEKEIYVTSATCSKSSNIITLTCDSHKDAYQFVSLPSNTIKTFKIKISVGNESFDGTFDANMTNLMSPQIVLINATNISEDILTNSTEIEKNFFNAYIVFMIAPTSTLFNKTQSQGQLSYINVVFLIIIIVAILSSIIILWIIMWKYAKKRCWKKKNINNNTKKRSTKVLYNDNSAWIDINELPSLKNLSISCDNFNESKEEEKKRTRPQSSIIDNRPKLMNKNINTFRQESINTVYPV</sequence>
<gene>
    <name evidence="3 5 6" type="ORF">SRAE_2000014500</name>
</gene>
<evidence type="ECO:0000256" key="2">
    <source>
        <dbReference type="SAM" id="SignalP"/>
    </source>
</evidence>
<evidence type="ECO:0000256" key="1">
    <source>
        <dbReference type="SAM" id="Phobius"/>
    </source>
</evidence>